<evidence type="ECO:0000256" key="1">
    <source>
        <dbReference type="SAM" id="MobiDB-lite"/>
    </source>
</evidence>
<protein>
    <submittedName>
        <fullName evidence="2">Uncharacterized protein</fullName>
    </submittedName>
</protein>
<feature type="region of interest" description="Disordered" evidence="1">
    <location>
        <begin position="46"/>
        <end position="66"/>
    </location>
</feature>
<organism evidence="2 3">
    <name type="scientific">Diplodia intermedia</name>
    <dbReference type="NCBI Taxonomy" id="856260"/>
    <lineage>
        <taxon>Eukaryota</taxon>
        <taxon>Fungi</taxon>
        <taxon>Dikarya</taxon>
        <taxon>Ascomycota</taxon>
        <taxon>Pezizomycotina</taxon>
        <taxon>Dothideomycetes</taxon>
        <taxon>Dothideomycetes incertae sedis</taxon>
        <taxon>Botryosphaeriales</taxon>
        <taxon>Botryosphaeriaceae</taxon>
        <taxon>Diplodia</taxon>
    </lineage>
</organism>
<feature type="compositionally biased region" description="Basic residues" evidence="1">
    <location>
        <begin position="54"/>
        <end position="66"/>
    </location>
</feature>
<comment type="caution">
    <text evidence="2">The sequence shown here is derived from an EMBL/GenBank/DDBJ whole genome shotgun (WGS) entry which is preliminary data.</text>
</comment>
<name>A0ABR3U6N1_9PEZI</name>
<proteinExistence type="predicted"/>
<keyword evidence="3" id="KW-1185">Reference proteome</keyword>
<dbReference type="EMBL" id="JAKEKT020000001">
    <property type="protein sequence ID" value="KAL1652058.1"/>
    <property type="molecule type" value="Genomic_DNA"/>
</dbReference>
<evidence type="ECO:0000313" key="2">
    <source>
        <dbReference type="EMBL" id="KAL1652058.1"/>
    </source>
</evidence>
<reference evidence="2 3" key="1">
    <citation type="journal article" date="2023" name="Plant Dis.">
        <title>First Report of Diplodia intermedia Causing Canker and Dieback Diseases on Apple Trees in Canada.</title>
        <authorList>
            <person name="Ellouze W."/>
            <person name="Ilyukhin E."/>
            <person name="Sulman M."/>
            <person name="Ali S."/>
        </authorList>
    </citation>
    <scope>NUCLEOTIDE SEQUENCE [LARGE SCALE GENOMIC DNA]</scope>
    <source>
        <strain evidence="2 3">M45-28</strain>
    </source>
</reference>
<dbReference type="Proteomes" id="UP001521184">
    <property type="component" value="Unassembled WGS sequence"/>
</dbReference>
<gene>
    <name evidence="2" type="ORF">SLS58_000182</name>
</gene>
<sequence length="66" mass="7799">MEEDEEEEDDQKIMDPRLHNAVDDEIVPYWKPKMNKVHKLFQRWSLGDPAGKPLQKKKAGMQHIKA</sequence>
<evidence type="ECO:0000313" key="3">
    <source>
        <dbReference type="Proteomes" id="UP001521184"/>
    </source>
</evidence>
<accession>A0ABR3U6N1</accession>